<dbReference type="EMBL" id="BN001307">
    <property type="protein sequence ID" value="CBF86257.1"/>
    <property type="molecule type" value="Genomic_DNA"/>
</dbReference>
<evidence type="ECO:0000256" key="15">
    <source>
        <dbReference type="ARBA" id="ARBA00044713"/>
    </source>
</evidence>
<dbReference type="GO" id="GO:0120108">
    <property type="term" value="F:DNA-3'-diphospho-5'-guanosine diphosphatase activity"/>
    <property type="evidence" value="ECO:0007669"/>
    <property type="project" value="UniProtKB-EC"/>
</dbReference>
<evidence type="ECO:0000256" key="14">
    <source>
        <dbReference type="ARBA" id="ARBA00044639"/>
    </source>
</evidence>
<evidence type="ECO:0000259" key="20">
    <source>
        <dbReference type="PROSITE" id="PS51084"/>
    </source>
</evidence>
<dbReference type="HOGENOM" id="CLU_066882_0_0_1"/>
<evidence type="ECO:0000256" key="19">
    <source>
        <dbReference type="PROSITE-ProRule" id="PRU00464"/>
    </source>
</evidence>
<reference evidence="22" key="1">
    <citation type="journal article" date="2005" name="Nature">
        <title>Sequencing of Aspergillus nidulans and comparative analysis with A. fumigatus and A. oryzae.</title>
        <authorList>
            <person name="Galagan J.E."/>
            <person name="Calvo S.E."/>
            <person name="Cuomo C."/>
            <person name="Ma L.J."/>
            <person name="Wortman J.R."/>
            <person name="Batzoglou S."/>
            <person name="Lee S.I."/>
            <person name="Basturkmen M."/>
            <person name="Spevak C.C."/>
            <person name="Clutterbuck J."/>
            <person name="Kapitonov V."/>
            <person name="Jurka J."/>
            <person name="Scazzocchio C."/>
            <person name="Farman M."/>
            <person name="Butler J."/>
            <person name="Purcell S."/>
            <person name="Harris S."/>
            <person name="Braus G.H."/>
            <person name="Draht O."/>
            <person name="Busch S."/>
            <person name="D'Enfert C."/>
            <person name="Bouchier C."/>
            <person name="Goldman G.H."/>
            <person name="Bell-Pedersen D."/>
            <person name="Griffiths-Jones S."/>
            <person name="Doonan J.H."/>
            <person name="Yu J."/>
            <person name="Vienken K."/>
            <person name="Pain A."/>
            <person name="Freitag M."/>
            <person name="Selker E.U."/>
            <person name="Archer D.B."/>
            <person name="Penalva M.A."/>
            <person name="Oakley B.R."/>
            <person name="Momany M."/>
            <person name="Tanaka T."/>
            <person name="Kumagai T."/>
            <person name="Asai K."/>
            <person name="Machida M."/>
            <person name="Nierman W.C."/>
            <person name="Denning D.W."/>
            <person name="Caddick M."/>
            <person name="Hynes M."/>
            <person name="Paoletti M."/>
            <person name="Fischer R."/>
            <person name="Miller B."/>
            <person name="Dyer P."/>
            <person name="Sachs M.S."/>
            <person name="Osmani S.A."/>
            <person name="Birren B.W."/>
        </authorList>
    </citation>
    <scope>NUCLEOTIDE SEQUENCE [LARGE SCALE GENOMIC DNA]</scope>
    <source>
        <strain evidence="22">FGSC A4 / ATCC 38163 / CBS 112.46 / NRRL 194 / M139</strain>
    </source>
</reference>
<dbReference type="GO" id="GO:0005634">
    <property type="term" value="C:nucleus"/>
    <property type="evidence" value="ECO:0000318"/>
    <property type="project" value="GO_Central"/>
</dbReference>
<feature type="short sequence motif" description="Histidine triad motif" evidence="19">
    <location>
        <begin position="156"/>
        <end position="160"/>
    </location>
</feature>
<gene>
    <name evidence="21" type="ORF">ANIA_02139</name>
</gene>
<proteinExistence type="predicted"/>
<dbReference type="PANTHER" id="PTHR12486:SF4">
    <property type="entry name" value="APRATAXIN"/>
    <property type="match status" value="1"/>
</dbReference>
<evidence type="ECO:0000256" key="18">
    <source>
        <dbReference type="ARBA" id="ARBA00076243"/>
    </source>
</evidence>
<comment type="catalytic activity">
    <reaction evidence="15">
        <text>a 5'-end adenosine-5'-diphospho-5'-ribonucleoside-2'-deoxyribonucleotide-DNA + H2O = a 5'-end 5'-phospho-ribonucleoside-2'-deoxyribonucleotide-DNA + AMP + 2 H(+)</text>
        <dbReference type="Rhea" id="RHEA:52132"/>
        <dbReference type="Rhea" id="RHEA-COMP:13182"/>
        <dbReference type="Rhea" id="RHEA-COMP:13183"/>
        <dbReference type="ChEBI" id="CHEBI:15377"/>
        <dbReference type="ChEBI" id="CHEBI:15378"/>
        <dbReference type="ChEBI" id="CHEBI:136414"/>
        <dbReference type="ChEBI" id="CHEBI:136415"/>
        <dbReference type="ChEBI" id="CHEBI:456215"/>
        <dbReference type="EC" id="3.6.1.71"/>
    </reaction>
</comment>
<dbReference type="InterPro" id="IPR032566">
    <property type="entry name" value="Znf-C2HE"/>
</dbReference>
<keyword evidence="8" id="KW-0378">Hydrolase</keyword>
<dbReference type="InParanoid" id="Q5BBE1"/>
<dbReference type="RefSeq" id="XP_659743.1">
    <property type="nucleotide sequence ID" value="XM_654651.1"/>
</dbReference>
<evidence type="ECO:0000256" key="7">
    <source>
        <dbReference type="ARBA" id="ARBA00022763"/>
    </source>
</evidence>
<evidence type="ECO:0000256" key="10">
    <source>
        <dbReference type="ARBA" id="ARBA00023125"/>
    </source>
</evidence>
<dbReference type="GO" id="GO:0000012">
    <property type="term" value="P:single strand break repair"/>
    <property type="evidence" value="ECO:0000318"/>
    <property type="project" value="GO_Central"/>
</dbReference>
<evidence type="ECO:0000256" key="13">
    <source>
        <dbReference type="ARBA" id="ARBA00024601"/>
    </source>
</evidence>
<feature type="domain" description="HIT" evidence="20">
    <location>
        <begin position="31"/>
        <end position="172"/>
    </location>
</feature>
<dbReference type="GO" id="GO:0003697">
    <property type="term" value="F:single-stranded DNA binding"/>
    <property type="evidence" value="ECO:0000318"/>
    <property type="project" value="GO_Central"/>
</dbReference>
<evidence type="ECO:0000256" key="17">
    <source>
        <dbReference type="ARBA" id="ARBA00068941"/>
    </source>
</evidence>
<organism evidence="21 22">
    <name type="scientific">Emericella nidulans (strain FGSC A4 / ATCC 38163 / CBS 112.46 / NRRL 194 / M139)</name>
    <name type="common">Aspergillus nidulans</name>
    <dbReference type="NCBI Taxonomy" id="227321"/>
    <lineage>
        <taxon>Eukaryota</taxon>
        <taxon>Fungi</taxon>
        <taxon>Dikarya</taxon>
        <taxon>Ascomycota</taxon>
        <taxon>Pezizomycotina</taxon>
        <taxon>Eurotiomycetes</taxon>
        <taxon>Eurotiomycetidae</taxon>
        <taxon>Eurotiales</taxon>
        <taxon>Aspergillaceae</taxon>
        <taxon>Aspergillus</taxon>
        <taxon>Aspergillus subgen. Nidulantes</taxon>
    </lineage>
</organism>
<dbReference type="OrthoDB" id="3512845at2759"/>
<keyword evidence="9" id="KW-0862">Zinc</keyword>
<sequence>MKQPKHSNGSSSKDIPKKATGGFHARDGLGVYIANPELYPPSTVVYYNDEFVVIYDMFPKSTLHLLLLPRDPEKTLVHPIEAFDDTEFLEKVKHEVKKVRTLAAGELRRKYGKYSARDQERRKALDAEPPVDSLPAGRDWEQDIMCGIHAHPSMNHLHVHIISVDRYSDRLKHRKHYNSFSTPFFIDIDDFPLARDDPRRDPDRQGYLRRDFKCWRCGRDFGNQFTALKKHLEEEFDEWKRFITAHRFANLIGT</sequence>
<reference evidence="22" key="2">
    <citation type="journal article" date="2009" name="Fungal Genet. Biol.">
        <title>The 2008 update of the Aspergillus nidulans genome annotation: a community effort.</title>
        <authorList>
            <person name="Wortman J.R."/>
            <person name="Gilsenan J.M."/>
            <person name="Joardar V."/>
            <person name="Deegan J."/>
            <person name="Clutterbuck J."/>
            <person name="Andersen M.R."/>
            <person name="Archer D."/>
            <person name="Bencina M."/>
            <person name="Braus G."/>
            <person name="Coutinho P."/>
            <person name="von Dohren H."/>
            <person name="Doonan J."/>
            <person name="Driessen A.J."/>
            <person name="Durek P."/>
            <person name="Espeso E."/>
            <person name="Fekete E."/>
            <person name="Flipphi M."/>
            <person name="Estrada C.G."/>
            <person name="Geysens S."/>
            <person name="Goldman G."/>
            <person name="de Groot P.W."/>
            <person name="Hansen K."/>
            <person name="Harris S.D."/>
            <person name="Heinekamp T."/>
            <person name="Helmstaedt K."/>
            <person name="Henrissat B."/>
            <person name="Hofmann G."/>
            <person name="Homan T."/>
            <person name="Horio T."/>
            <person name="Horiuchi H."/>
            <person name="James S."/>
            <person name="Jones M."/>
            <person name="Karaffa L."/>
            <person name="Karanyi Z."/>
            <person name="Kato M."/>
            <person name="Keller N."/>
            <person name="Kelly D.E."/>
            <person name="Kiel J.A."/>
            <person name="Kim J.M."/>
            <person name="van der Klei I.J."/>
            <person name="Klis F.M."/>
            <person name="Kovalchuk A."/>
            <person name="Krasevec N."/>
            <person name="Kubicek C.P."/>
            <person name="Liu B."/>
            <person name="Maccabe A."/>
            <person name="Meyer V."/>
            <person name="Mirabito P."/>
            <person name="Miskei M."/>
            <person name="Mos M."/>
            <person name="Mullins J."/>
            <person name="Nelson D.R."/>
            <person name="Nielsen J."/>
            <person name="Oakley B.R."/>
            <person name="Osmani S.A."/>
            <person name="Pakula T."/>
            <person name="Paszewski A."/>
            <person name="Paulsen I."/>
            <person name="Pilsyk S."/>
            <person name="Pocsi I."/>
            <person name="Punt P.J."/>
            <person name="Ram A.F."/>
            <person name="Ren Q."/>
            <person name="Robellet X."/>
            <person name="Robson G."/>
            <person name="Seiboth B."/>
            <person name="van Solingen P."/>
            <person name="Specht T."/>
            <person name="Sun J."/>
            <person name="Taheri-Talesh N."/>
            <person name="Takeshita N."/>
            <person name="Ussery D."/>
            <person name="vanKuyk P.A."/>
            <person name="Visser H."/>
            <person name="van de Vondervoort P.J."/>
            <person name="de Vries R.P."/>
            <person name="Walton J."/>
            <person name="Xiang X."/>
            <person name="Xiong Y."/>
            <person name="Zeng A.P."/>
            <person name="Brandt B.W."/>
            <person name="Cornell M.J."/>
            <person name="van den Hondel C.A."/>
            <person name="Visser J."/>
            <person name="Oliver S.G."/>
            <person name="Turner G."/>
        </authorList>
    </citation>
    <scope>GENOME REANNOTATION</scope>
    <source>
        <strain evidence="22">FGSC A4 / ATCC 38163 / CBS 112.46 / NRRL 194 / M139</strain>
    </source>
</reference>
<accession>C8VM73</accession>
<keyword evidence="10" id="KW-0238">DNA-binding</keyword>
<keyword evidence="7" id="KW-0227">DNA damage</keyword>
<accession>Q5BBE1</accession>
<dbReference type="EC" id="3.6.1.71" evidence="4"/>
<dbReference type="EC" id="3.6.1.72" evidence="3"/>
<keyword evidence="12" id="KW-0539">Nucleus</keyword>
<dbReference type="eggNOG" id="KOG0562">
    <property type="taxonomic scope" value="Eukaryota"/>
</dbReference>
<dbReference type="PANTHER" id="PTHR12486">
    <property type="entry name" value="APRATAXIN-RELATED"/>
    <property type="match status" value="1"/>
</dbReference>
<comment type="catalytic activity">
    <reaction evidence="13">
        <text>a 3'-end 2'-deoxyribonucleotide-3'-diphospho-5'-guanosine-DNA + H2O = a 3'-end 2'-deoxyribonucleotide 3'-phosphate-DNA + GMP + 2 H(+)</text>
        <dbReference type="Rhea" id="RHEA:52140"/>
        <dbReference type="Rhea" id="RHEA-COMP:13186"/>
        <dbReference type="Rhea" id="RHEA-COMP:13187"/>
        <dbReference type="ChEBI" id="CHEBI:15377"/>
        <dbReference type="ChEBI" id="CHEBI:15378"/>
        <dbReference type="ChEBI" id="CHEBI:58115"/>
        <dbReference type="ChEBI" id="CHEBI:136419"/>
        <dbReference type="ChEBI" id="CHEBI:136420"/>
        <dbReference type="EC" id="3.6.1.72"/>
    </reaction>
</comment>
<dbReference type="OMA" id="IHDMFPK"/>
<dbReference type="GO" id="GO:0033699">
    <property type="term" value="F:DNA 5'-adenosine monophosphate hydrolase activity"/>
    <property type="evidence" value="ECO:0000318"/>
    <property type="project" value="GO_Central"/>
</dbReference>
<dbReference type="STRING" id="227321.Q5BBE1"/>
<comment type="catalytic activity">
    <reaction evidence="14">
        <text>a 5'-end adenosine-5'-diphospho-5'-2'-deoxyribonucleoside-DNA + H2O = a 5'-end 5'-phospho-2'-deoxyribonucleoside-DNA + AMP + 2 H(+)</text>
        <dbReference type="Rhea" id="RHEA:52128"/>
        <dbReference type="Rhea" id="RHEA-COMP:13180"/>
        <dbReference type="Rhea" id="RHEA-COMP:13181"/>
        <dbReference type="ChEBI" id="CHEBI:15377"/>
        <dbReference type="ChEBI" id="CHEBI:15378"/>
        <dbReference type="ChEBI" id="CHEBI:136412"/>
        <dbReference type="ChEBI" id="CHEBI:136413"/>
        <dbReference type="ChEBI" id="CHEBI:456215"/>
        <dbReference type="EC" id="3.6.1.71"/>
    </reaction>
</comment>
<dbReference type="GeneID" id="2875140"/>
<evidence type="ECO:0000256" key="9">
    <source>
        <dbReference type="ARBA" id="ARBA00022833"/>
    </source>
</evidence>
<evidence type="ECO:0000256" key="5">
    <source>
        <dbReference type="ARBA" id="ARBA00022490"/>
    </source>
</evidence>
<keyword evidence="22" id="KW-1185">Reference proteome</keyword>
<dbReference type="FunCoup" id="Q5BBE1">
    <property type="interactions" value="54"/>
</dbReference>
<protein>
    <recommendedName>
        <fullName evidence="17">Aprataxin-like protein</fullName>
        <ecNumber evidence="4">3.6.1.71</ecNumber>
        <ecNumber evidence="3">3.6.1.72</ecNumber>
    </recommendedName>
    <alternativeName>
        <fullName evidence="18">Hit family protein 3</fullName>
    </alternativeName>
</protein>
<comment type="function">
    <text evidence="16">DNA-binding protein involved in single-strand DNA break repair, double-strand DNA break repair and base excision repair. Resolves abortive DNA ligation intermediates formed either at base excision sites, or when DNA ligases attempt to repair non-ligatable breaks induced by reactive oxygen species. Catalyzes the release of adenylate groups covalently linked to 5'-phosphate termini, resulting in the production of 5'-phosphate termini that can be efficiently rejoined. Likewise, catalyzes the release of 3'-linked guanosine (DNAppG) and inosine (DNAppI) from DNA, but has higher specific activity with 5'-linked adenosine (AppDNA).</text>
</comment>
<dbReference type="GO" id="GO:0030983">
    <property type="term" value="F:mismatched DNA binding"/>
    <property type="evidence" value="ECO:0000318"/>
    <property type="project" value="GO_Central"/>
</dbReference>
<evidence type="ECO:0000313" key="21">
    <source>
        <dbReference type="EMBL" id="CBF86257.1"/>
    </source>
</evidence>
<evidence type="ECO:0000256" key="1">
    <source>
        <dbReference type="ARBA" id="ARBA00004123"/>
    </source>
</evidence>
<dbReference type="GO" id="GO:1990165">
    <property type="term" value="F:single-strand break-containing DNA binding"/>
    <property type="evidence" value="ECO:0000318"/>
    <property type="project" value="GO_Central"/>
</dbReference>
<dbReference type="GO" id="GO:0046872">
    <property type="term" value="F:metal ion binding"/>
    <property type="evidence" value="ECO:0007669"/>
    <property type="project" value="UniProtKB-KW"/>
</dbReference>
<dbReference type="AlphaFoldDB" id="Q5BBE1"/>
<evidence type="ECO:0000256" key="16">
    <source>
        <dbReference type="ARBA" id="ARBA00059438"/>
    </source>
</evidence>
<evidence type="ECO:0000256" key="12">
    <source>
        <dbReference type="ARBA" id="ARBA00023242"/>
    </source>
</evidence>
<comment type="subcellular location">
    <subcellularLocation>
        <location evidence="2">Cytoplasm</location>
    </subcellularLocation>
    <subcellularLocation>
        <location evidence="1">Nucleus</location>
    </subcellularLocation>
</comment>
<dbReference type="Pfam" id="PF01230">
    <property type="entry name" value="HIT"/>
    <property type="match status" value="1"/>
</dbReference>
<evidence type="ECO:0000256" key="11">
    <source>
        <dbReference type="ARBA" id="ARBA00023204"/>
    </source>
</evidence>
<dbReference type="Pfam" id="PF16278">
    <property type="entry name" value="zf-C2HE"/>
    <property type="match status" value="1"/>
</dbReference>
<dbReference type="InterPro" id="IPR011146">
    <property type="entry name" value="HIT-like"/>
</dbReference>
<dbReference type="FunFam" id="3.30.428.10:FF:000017">
    <property type="entry name" value="Aprataxin-like protein"/>
    <property type="match status" value="1"/>
</dbReference>
<dbReference type="PROSITE" id="PS51084">
    <property type="entry name" value="HIT_2"/>
    <property type="match status" value="1"/>
</dbReference>
<dbReference type="InterPro" id="IPR036265">
    <property type="entry name" value="HIT-like_sf"/>
</dbReference>
<keyword evidence="11" id="KW-0234">DNA repair</keyword>
<evidence type="ECO:0000256" key="6">
    <source>
        <dbReference type="ARBA" id="ARBA00022723"/>
    </source>
</evidence>
<dbReference type="Gene3D" id="3.30.428.10">
    <property type="entry name" value="HIT-like"/>
    <property type="match status" value="1"/>
</dbReference>
<dbReference type="KEGG" id="ani:ANIA_02139"/>
<evidence type="ECO:0000256" key="4">
    <source>
        <dbReference type="ARBA" id="ARBA00012496"/>
    </source>
</evidence>
<evidence type="ECO:0000256" key="2">
    <source>
        <dbReference type="ARBA" id="ARBA00004496"/>
    </source>
</evidence>
<evidence type="ECO:0000256" key="8">
    <source>
        <dbReference type="ARBA" id="ARBA00022801"/>
    </source>
</evidence>
<dbReference type="GO" id="GO:0003725">
    <property type="term" value="F:double-stranded RNA binding"/>
    <property type="evidence" value="ECO:0000318"/>
    <property type="project" value="GO_Central"/>
</dbReference>
<name>Q5BBE1_EMENI</name>
<evidence type="ECO:0000256" key="3">
    <source>
        <dbReference type="ARBA" id="ARBA00012495"/>
    </source>
</evidence>
<keyword evidence="6" id="KW-0479">Metal-binding</keyword>
<evidence type="ECO:0000313" key="22">
    <source>
        <dbReference type="Proteomes" id="UP000000560"/>
    </source>
</evidence>
<dbReference type="GO" id="GO:0005737">
    <property type="term" value="C:cytoplasm"/>
    <property type="evidence" value="ECO:0007669"/>
    <property type="project" value="UniProtKB-SubCell"/>
</dbReference>
<keyword evidence="5" id="KW-0963">Cytoplasm</keyword>
<dbReference type="SUPFAM" id="SSF54197">
    <property type="entry name" value="HIT-like"/>
    <property type="match status" value="1"/>
</dbReference>
<dbReference type="Proteomes" id="UP000000560">
    <property type="component" value="Chromosome VII"/>
</dbReference>